<gene>
    <name evidence="2" type="ORF">J2Z83_000435</name>
</gene>
<keyword evidence="1" id="KW-0472">Membrane</keyword>
<sequence>MSSLYFVGALLVFVFITYLFLKNDLDENNKLTKKGKVKFGVILLILFISIIALMTIIDANR</sequence>
<organism evidence="2 3">
    <name type="scientific">Virgibacillus natechei</name>
    <dbReference type="NCBI Taxonomy" id="1216297"/>
    <lineage>
        <taxon>Bacteria</taxon>
        <taxon>Bacillati</taxon>
        <taxon>Bacillota</taxon>
        <taxon>Bacilli</taxon>
        <taxon>Bacillales</taxon>
        <taxon>Bacillaceae</taxon>
        <taxon>Virgibacillus</taxon>
    </lineage>
</organism>
<evidence type="ECO:0000313" key="3">
    <source>
        <dbReference type="Proteomes" id="UP001519345"/>
    </source>
</evidence>
<feature type="transmembrane region" description="Helical" evidence="1">
    <location>
        <begin position="37"/>
        <end position="57"/>
    </location>
</feature>
<feature type="transmembrane region" description="Helical" evidence="1">
    <location>
        <begin position="6"/>
        <end position="25"/>
    </location>
</feature>
<dbReference type="EMBL" id="JAGGKX010000002">
    <property type="protein sequence ID" value="MBP1968343.1"/>
    <property type="molecule type" value="Genomic_DNA"/>
</dbReference>
<accession>A0ABS4IBN8</accession>
<keyword evidence="1" id="KW-0812">Transmembrane</keyword>
<evidence type="ECO:0000256" key="1">
    <source>
        <dbReference type="SAM" id="Phobius"/>
    </source>
</evidence>
<protein>
    <submittedName>
        <fullName evidence="2">Quinol-cytochrome oxidoreductase complex cytochrome b subunit</fullName>
    </submittedName>
</protein>
<reference evidence="2 3" key="1">
    <citation type="submission" date="2021-03" db="EMBL/GenBank/DDBJ databases">
        <title>Genomic Encyclopedia of Type Strains, Phase IV (KMG-IV): sequencing the most valuable type-strain genomes for metagenomic binning, comparative biology and taxonomic classification.</title>
        <authorList>
            <person name="Goeker M."/>
        </authorList>
    </citation>
    <scope>NUCLEOTIDE SEQUENCE [LARGE SCALE GENOMIC DNA]</scope>
    <source>
        <strain evidence="2 3">DSM 25609</strain>
    </source>
</reference>
<name>A0ABS4IBN8_9BACI</name>
<proteinExistence type="predicted"/>
<keyword evidence="1" id="KW-1133">Transmembrane helix</keyword>
<dbReference type="RefSeq" id="WP_209461587.1">
    <property type="nucleotide sequence ID" value="NZ_CP110224.1"/>
</dbReference>
<keyword evidence="3" id="KW-1185">Reference proteome</keyword>
<evidence type="ECO:0000313" key="2">
    <source>
        <dbReference type="EMBL" id="MBP1968343.1"/>
    </source>
</evidence>
<comment type="caution">
    <text evidence="2">The sequence shown here is derived from an EMBL/GenBank/DDBJ whole genome shotgun (WGS) entry which is preliminary data.</text>
</comment>
<dbReference type="Proteomes" id="UP001519345">
    <property type="component" value="Unassembled WGS sequence"/>
</dbReference>